<protein>
    <submittedName>
        <fullName evidence="5">Site-specific integrase</fullName>
    </submittedName>
</protein>
<sequence length="367" mass="41952">MIDLPDARFALVTAIDPERSMFDAMLDGWERQQFSRGLSAGTVEHNTGFIRRFELALGEYPWHWTATDVEDFTSSLLSMSPPRAHSTLRGYHQTITTFCDFLTDPRYDWAERCTEAFGTHPVQICHEWNTRAHLSEFEAKPAKRPFSYDELEAFFARADLIVEEIIQKGKKGALSALRDAQLFKTVYAFGLRRTEAAMLDLADLRSNPNSPQWAGYGVVHVRFGKAINGGPPRRRSVLAVPEFDWAIEGLKHWVEQARPKFLAHKTNALWISERKTRLSIRHLDYRFAAIRDQAGLDENLTLHSLRHSYVTHLIEFGYPERFVQEQVGHSYASTTAIYTSVSNDYKNRILASALGRVYSPTPEGLNQ</sequence>
<dbReference type="PROSITE" id="PS51898">
    <property type="entry name" value="TYR_RECOMBINASE"/>
    <property type="match status" value="1"/>
</dbReference>
<dbReference type="InterPro" id="IPR011010">
    <property type="entry name" value="DNA_brk_join_enz"/>
</dbReference>
<dbReference type="GO" id="GO:0015074">
    <property type="term" value="P:DNA integration"/>
    <property type="evidence" value="ECO:0007669"/>
    <property type="project" value="UniProtKB-KW"/>
</dbReference>
<dbReference type="PANTHER" id="PTHR30349:SF77">
    <property type="entry name" value="TYROSINE RECOMBINASE XERC"/>
    <property type="match status" value="1"/>
</dbReference>
<dbReference type="EMBL" id="QZVS01000042">
    <property type="protein sequence ID" value="RJT91651.1"/>
    <property type="molecule type" value="Genomic_DNA"/>
</dbReference>
<comment type="subcellular location">
    <subcellularLocation>
        <location evidence="1">Cytoplasm</location>
    </subcellularLocation>
</comment>
<keyword evidence="2" id="KW-0229">DNA integration</keyword>
<accession>A0A3A5MR75</accession>
<dbReference type="Proteomes" id="UP000272015">
    <property type="component" value="Unassembled WGS sequence"/>
</dbReference>
<proteinExistence type="predicted"/>
<comment type="caution">
    <text evidence="5">The sequence shown here is derived from an EMBL/GenBank/DDBJ whole genome shotgun (WGS) entry which is preliminary data.</text>
</comment>
<evidence type="ECO:0000256" key="2">
    <source>
        <dbReference type="ARBA" id="ARBA00022908"/>
    </source>
</evidence>
<dbReference type="InterPro" id="IPR013762">
    <property type="entry name" value="Integrase-like_cat_sf"/>
</dbReference>
<dbReference type="SUPFAM" id="SSF56349">
    <property type="entry name" value="DNA breaking-rejoining enzymes"/>
    <property type="match status" value="1"/>
</dbReference>
<dbReference type="PANTHER" id="PTHR30349">
    <property type="entry name" value="PHAGE INTEGRASE-RELATED"/>
    <property type="match status" value="1"/>
</dbReference>
<dbReference type="GO" id="GO:0006310">
    <property type="term" value="P:DNA recombination"/>
    <property type="evidence" value="ECO:0007669"/>
    <property type="project" value="UniProtKB-KW"/>
</dbReference>
<gene>
    <name evidence="5" type="ORF">D6T64_01415</name>
</gene>
<evidence type="ECO:0000313" key="5">
    <source>
        <dbReference type="EMBL" id="RJT91651.1"/>
    </source>
</evidence>
<dbReference type="GO" id="GO:0005737">
    <property type="term" value="C:cytoplasm"/>
    <property type="evidence" value="ECO:0007669"/>
    <property type="project" value="UniProtKB-SubCell"/>
</dbReference>
<dbReference type="Gene3D" id="1.10.443.10">
    <property type="entry name" value="Intergrase catalytic core"/>
    <property type="match status" value="1"/>
</dbReference>
<evidence type="ECO:0000256" key="3">
    <source>
        <dbReference type="ARBA" id="ARBA00023172"/>
    </source>
</evidence>
<keyword evidence="3" id="KW-0233">DNA recombination</keyword>
<dbReference type="GO" id="GO:0003677">
    <property type="term" value="F:DNA binding"/>
    <property type="evidence" value="ECO:0007669"/>
    <property type="project" value="InterPro"/>
</dbReference>
<name>A0A3A5MR75_9MICO</name>
<evidence type="ECO:0000256" key="1">
    <source>
        <dbReference type="ARBA" id="ARBA00004496"/>
    </source>
</evidence>
<dbReference type="InterPro" id="IPR002104">
    <property type="entry name" value="Integrase_catalytic"/>
</dbReference>
<evidence type="ECO:0000313" key="6">
    <source>
        <dbReference type="Proteomes" id="UP000272015"/>
    </source>
</evidence>
<dbReference type="InterPro" id="IPR050090">
    <property type="entry name" value="Tyrosine_recombinase_XerCD"/>
</dbReference>
<dbReference type="OrthoDB" id="3698359at2"/>
<keyword evidence="6" id="KW-1185">Reference proteome</keyword>
<evidence type="ECO:0000259" key="4">
    <source>
        <dbReference type="PROSITE" id="PS51898"/>
    </source>
</evidence>
<feature type="domain" description="Tyr recombinase" evidence="4">
    <location>
        <begin position="141"/>
        <end position="351"/>
    </location>
</feature>
<reference evidence="5 6" key="1">
    <citation type="submission" date="2018-09" db="EMBL/GenBank/DDBJ databases">
        <title>Novel species of Cryobacterium.</title>
        <authorList>
            <person name="Liu Q."/>
            <person name="Xin Y.-H."/>
        </authorList>
    </citation>
    <scope>NUCLEOTIDE SEQUENCE [LARGE SCALE GENOMIC DNA]</scope>
    <source>
        <strain evidence="5 6">Hh39</strain>
    </source>
</reference>
<organism evidence="5 6">
    <name type="scientific">Cryobacterium melibiosiphilum</name>
    <dbReference type="NCBI Taxonomy" id="995039"/>
    <lineage>
        <taxon>Bacteria</taxon>
        <taxon>Bacillati</taxon>
        <taxon>Actinomycetota</taxon>
        <taxon>Actinomycetes</taxon>
        <taxon>Micrococcales</taxon>
        <taxon>Microbacteriaceae</taxon>
        <taxon>Cryobacterium</taxon>
    </lineage>
</organism>
<dbReference type="Pfam" id="PF00589">
    <property type="entry name" value="Phage_integrase"/>
    <property type="match status" value="1"/>
</dbReference>
<dbReference type="AlphaFoldDB" id="A0A3A5MR75"/>